<reference evidence="2" key="2">
    <citation type="submission" date="2015-01" db="EMBL/GenBank/DDBJ databases">
        <title>Evolutionary Origins and Diversification of the Mycorrhizal Mutualists.</title>
        <authorList>
            <consortium name="DOE Joint Genome Institute"/>
            <consortium name="Mycorrhizal Genomics Consortium"/>
            <person name="Kohler A."/>
            <person name="Kuo A."/>
            <person name="Nagy L.G."/>
            <person name="Floudas D."/>
            <person name="Copeland A."/>
            <person name="Barry K.W."/>
            <person name="Cichocki N."/>
            <person name="Veneault-Fourrey C."/>
            <person name="LaButti K."/>
            <person name="Lindquist E.A."/>
            <person name="Lipzen A."/>
            <person name="Lundell T."/>
            <person name="Morin E."/>
            <person name="Murat C."/>
            <person name="Riley R."/>
            <person name="Ohm R."/>
            <person name="Sun H."/>
            <person name="Tunlid A."/>
            <person name="Henrissat B."/>
            <person name="Grigoriev I.V."/>
            <person name="Hibbett D.S."/>
            <person name="Martin F."/>
        </authorList>
    </citation>
    <scope>NUCLEOTIDE SEQUENCE [LARGE SCALE GENOMIC DNA]</scope>
    <source>
        <strain evidence="2">Foug A</strain>
    </source>
</reference>
<name>A0A0C3D9A5_9AGAM</name>
<protein>
    <recommendedName>
        <fullName evidence="3">HAT C-terminal dimerisation domain-containing protein</fullName>
    </recommendedName>
</protein>
<evidence type="ECO:0008006" key="3">
    <source>
        <dbReference type="Google" id="ProtNLM"/>
    </source>
</evidence>
<evidence type="ECO:0000313" key="1">
    <source>
        <dbReference type="EMBL" id="KIM52671.1"/>
    </source>
</evidence>
<proteinExistence type="predicted"/>
<dbReference type="Proteomes" id="UP000053989">
    <property type="component" value="Unassembled WGS sequence"/>
</dbReference>
<feature type="non-terminal residue" evidence="1">
    <location>
        <position position="1"/>
    </location>
</feature>
<dbReference type="AlphaFoldDB" id="A0A0C3D9A5"/>
<dbReference type="EMBL" id="KN822203">
    <property type="protein sequence ID" value="KIM52671.1"/>
    <property type="molecule type" value="Genomic_DNA"/>
</dbReference>
<organism evidence="1 2">
    <name type="scientific">Scleroderma citrinum Foug A</name>
    <dbReference type="NCBI Taxonomy" id="1036808"/>
    <lineage>
        <taxon>Eukaryota</taxon>
        <taxon>Fungi</taxon>
        <taxon>Dikarya</taxon>
        <taxon>Basidiomycota</taxon>
        <taxon>Agaricomycotina</taxon>
        <taxon>Agaricomycetes</taxon>
        <taxon>Agaricomycetidae</taxon>
        <taxon>Boletales</taxon>
        <taxon>Sclerodermatineae</taxon>
        <taxon>Sclerodermataceae</taxon>
        <taxon>Scleroderma</taxon>
    </lineage>
</organism>
<sequence length="174" mass="19153">SVDQTKASFMGITAHWIESPVKIPTSWSLVSEVITFCAISGPHTGANLGRYFVNLNNNTACNEIENILNRKHIYSFDSNTQRLPCLAHVMNLAITDVMSVITHIASMETTSAIWEFDPSLPRNRILNDSLDVISAVWMLAIKIQASGQCIAYFECLQAECGIAVPLSISLHSNV</sequence>
<dbReference type="OrthoDB" id="2677621at2759"/>
<dbReference type="InParanoid" id="A0A0C3D9A5"/>
<keyword evidence="2" id="KW-1185">Reference proteome</keyword>
<reference evidence="1 2" key="1">
    <citation type="submission" date="2014-04" db="EMBL/GenBank/DDBJ databases">
        <authorList>
            <consortium name="DOE Joint Genome Institute"/>
            <person name="Kuo A."/>
            <person name="Kohler A."/>
            <person name="Nagy L.G."/>
            <person name="Floudas D."/>
            <person name="Copeland A."/>
            <person name="Barry K.W."/>
            <person name="Cichocki N."/>
            <person name="Veneault-Fourrey C."/>
            <person name="LaButti K."/>
            <person name="Lindquist E.A."/>
            <person name="Lipzen A."/>
            <person name="Lundell T."/>
            <person name="Morin E."/>
            <person name="Murat C."/>
            <person name="Sun H."/>
            <person name="Tunlid A."/>
            <person name="Henrissat B."/>
            <person name="Grigoriev I.V."/>
            <person name="Hibbett D.S."/>
            <person name="Martin F."/>
            <person name="Nordberg H.P."/>
            <person name="Cantor M.N."/>
            <person name="Hua S.X."/>
        </authorList>
    </citation>
    <scope>NUCLEOTIDE SEQUENCE [LARGE SCALE GENOMIC DNA]</scope>
    <source>
        <strain evidence="1 2">Foug A</strain>
    </source>
</reference>
<dbReference type="HOGENOM" id="CLU_110972_0_0_1"/>
<feature type="non-terminal residue" evidence="1">
    <location>
        <position position="174"/>
    </location>
</feature>
<evidence type="ECO:0000313" key="2">
    <source>
        <dbReference type="Proteomes" id="UP000053989"/>
    </source>
</evidence>
<accession>A0A0C3D9A5</accession>
<gene>
    <name evidence="1" type="ORF">SCLCIDRAFT_68957</name>
</gene>